<dbReference type="RefSeq" id="WP_110072812.1">
    <property type="nucleotide sequence ID" value="NZ_CM009896.1"/>
</dbReference>
<reference evidence="3 4" key="1">
    <citation type="submission" date="2017-09" db="EMBL/GenBank/DDBJ databases">
        <title>High-quality draft genome sequence of Butyrivibrio fibrisolvens INBov1, isolated from cow rumen.</title>
        <authorList>
            <person name="Rodriguez Hernaez J."/>
            <person name="Rivarola M."/>
            <person name="Paniego N."/>
            <person name="Cravero S."/>
            <person name="Ceron Cucchi M."/>
            <person name="Martinez M.C."/>
        </authorList>
    </citation>
    <scope>NUCLEOTIDE SEQUENCE [LARGE SCALE GENOMIC DNA]</scope>
    <source>
        <strain evidence="3 4">INBov1</strain>
    </source>
</reference>
<keyword evidence="1" id="KW-0175">Coiled coil</keyword>
<evidence type="ECO:0000313" key="2">
    <source>
        <dbReference type="EMBL" id="PWT25728.1"/>
    </source>
</evidence>
<keyword evidence="4" id="KW-1185">Reference proteome</keyword>
<dbReference type="EMBL" id="NXNG01000005">
    <property type="protein sequence ID" value="PWT25728.1"/>
    <property type="molecule type" value="Genomic_DNA"/>
</dbReference>
<evidence type="ECO:0000313" key="3">
    <source>
        <dbReference type="EMBL" id="PWT27239.1"/>
    </source>
</evidence>
<sequence length="410" mass="45660">MAGGFRIEAYSPFYSNNMLKTGSNGGRSVSSYASGLFASSNAKSLGDDSFNKVADGINDDAKKRKQDQLKQIRDSLRQMQKEQRQKEYMDQMKQMQREQFQKTGILDPKPSNYVDDFLKMSGAPDEEEEEEELVIKKYNYKDVANKILRAKNSQSAGQAVLSAKRKVLEVKRMIGRGEGDPEELQLALTHAKRMEMAARKKKHHLELEEFVEHSQKRKENMDKEEDQTQDLKSMMTEAAELEVEKQEDAIFEARQDMIAEVVDSVRESGMEASDEAFASINEMISEFGEEELEMLEETMAMLEEMEIANPNMSEEDLEELKKKHRASENKAIAKANMDYLKGMFKHMEDKKAAGITHSMGSGTGFKMPMTMGGAGMSAIEGAGPDLGGAPSVAAVFVDSGGSSGSVDVSI</sequence>
<organism evidence="3 4">
    <name type="scientific">Butyrivibrio fibrisolvens</name>
    <dbReference type="NCBI Taxonomy" id="831"/>
    <lineage>
        <taxon>Bacteria</taxon>
        <taxon>Bacillati</taxon>
        <taxon>Bacillota</taxon>
        <taxon>Clostridia</taxon>
        <taxon>Lachnospirales</taxon>
        <taxon>Lachnospiraceae</taxon>
        <taxon>Butyrivibrio</taxon>
    </lineage>
</organism>
<proteinExistence type="predicted"/>
<feature type="coiled-coil region" evidence="1">
    <location>
        <begin position="224"/>
        <end position="256"/>
    </location>
</feature>
<evidence type="ECO:0000256" key="1">
    <source>
        <dbReference type="SAM" id="Coils"/>
    </source>
</evidence>
<dbReference type="EMBL" id="NXNG01000001">
    <property type="protein sequence ID" value="PWT27239.1"/>
    <property type="molecule type" value="Genomic_DNA"/>
</dbReference>
<evidence type="ECO:0000313" key="4">
    <source>
        <dbReference type="Proteomes" id="UP000245488"/>
    </source>
</evidence>
<protein>
    <submittedName>
        <fullName evidence="3">Uncharacterized protein</fullName>
    </submittedName>
</protein>
<name>A0A317G173_BUTFI</name>
<dbReference type="AlphaFoldDB" id="A0A317G173"/>
<dbReference type="Proteomes" id="UP000245488">
    <property type="component" value="Chromosome"/>
</dbReference>
<comment type="caution">
    <text evidence="3">The sequence shown here is derived from an EMBL/GenBank/DDBJ whole genome shotgun (WGS) entry which is preliminary data.</text>
</comment>
<gene>
    <name evidence="2" type="ORF">CPT75_01860</name>
    <name evidence="3" type="ORF">CPT75_09045</name>
</gene>
<feature type="coiled-coil region" evidence="1">
    <location>
        <begin position="58"/>
        <end position="98"/>
    </location>
</feature>
<accession>A0A317G173</accession>